<dbReference type="Pfam" id="PF00296">
    <property type="entry name" value="Bac_luciferase"/>
    <property type="match status" value="1"/>
</dbReference>
<dbReference type="InterPro" id="IPR036661">
    <property type="entry name" value="Luciferase-like_sf"/>
</dbReference>
<evidence type="ECO:0000256" key="4">
    <source>
        <dbReference type="ARBA" id="ARBA00023033"/>
    </source>
</evidence>
<dbReference type="PANTHER" id="PTHR30011:SF16">
    <property type="entry name" value="C2H2 FINGER DOMAIN TRANSCRIPTION FACTOR (EUROFUNG)-RELATED"/>
    <property type="match status" value="1"/>
</dbReference>
<evidence type="ECO:0000259" key="6">
    <source>
        <dbReference type="Pfam" id="PF00296"/>
    </source>
</evidence>
<dbReference type="Gene3D" id="3.20.20.30">
    <property type="entry name" value="Luciferase-like domain"/>
    <property type="match status" value="1"/>
</dbReference>
<dbReference type="InterPro" id="IPR016215">
    <property type="entry name" value="NTA_MOA"/>
</dbReference>
<comment type="similarity">
    <text evidence="5">Belongs to the NtaA/SnaA/DszA monooxygenase family.</text>
</comment>
<protein>
    <submittedName>
        <fullName evidence="7">LLM class flavin-dependent oxidoreductase</fullName>
    </submittedName>
</protein>
<keyword evidence="8" id="KW-1185">Reference proteome</keyword>
<keyword evidence="4" id="KW-0503">Monooxygenase</keyword>
<sequence>MPANARTLTLNLFLNHAGHHEAAWRHPSTQPDALFTPDYYVRLARRAEAAKLDAVFFADGPVLHGGVEHNAVGGLEPLLTLATIAAHTERIGLIATASTTYYEPYNLARLFATLDHLSGGRAGWNVVTTSSAAAGANFGLDAHPDPEVRYARAEEFLEATTRLWDSWEADAVLVDRAAGRYADPSRIHPAAFAGEHLSVAGPFNAARTPQGRPVLVQAGASNTGREFAARWAEAIFTAHQRIEDAQAFYADIKSRALDLGRDPEQVKILPGISPFLGSTEAEARALEEELNELSVPAYGLQQLSGQAGVDLSGLDLDAPVPLEIFAGAGDVTDNARSRFQVVAGIVQRERPTLRRLLHRLAGARGHRVVAGTPEQVADTIEDWFVAGAADGFNVMPPALPAGLDAFVDHVVPILQARGLFRTEYVGTTLRDHLGLDVPENRYTAARAADGAGRPALAQA</sequence>
<dbReference type="InterPro" id="IPR011251">
    <property type="entry name" value="Luciferase-like_dom"/>
</dbReference>
<dbReference type="EMBL" id="BAAAPM010000003">
    <property type="protein sequence ID" value="GAA1723866.1"/>
    <property type="molecule type" value="Genomic_DNA"/>
</dbReference>
<evidence type="ECO:0000313" key="7">
    <source>
        <dbReference type="EMBL" id="GAA1723866.1"/>
    </source>
</evidence>
<keyword evidence="2" id="KW-0288">FMN</keyword>
<dbReference type="PIRSF" id="PIRSF000337">
    <property type="entry name" value="NTA_MOA"/>
    <property type="match status" value="1"/>
</dbReference>
<evidence type="ECO:0000256" key="3">
    <source>
        <dbReference type="ARBA" id="ARBA00023002"/>
    </source>
</evidence>
<evidence type="ECO:0000256" key="1">
    <source>
        <dbReference type="ARBA" id="ARBA00022630"/>
    </source>
</evidence>
<evidence type="ECO:0000256" key="2">
    <source>
        <dbReference type="ARBA" id="ARBA00022643"/>
    </source>
</evidence>
<name>A0ABP4VHB2_9MICO</name>
<feature type="domain" description="Luciferase-like" evidence="6">
    <location>
        <begin position="25"/>
        <end position="388"/>
    </location>
</feature>
<dbReference type="SUPFAM" id="SSF51679">
    <property type="entry name" value="Bacterial luciferase-like"/>
    <property type="match status" value="1"/>
</dbReference>
<keyword evidence="1" id="KW-0285">Flavoprotein</keyword>
<dbReference type="Proteomes" id="UP001501138">
    <property type="component" value="Unassembled WGS sequence"/>
</dbReference>
<proteinExistence type="inferred from homology"/>
<dbReference type="InterPro" id="IPR051260">
    <property type="entry name" value="Diverse_substr_monoxygenases"/>
</dbReference>
<organism evidence="7 8">
    <name type="scientific">Isoptericola hypogeus</name>
    <dbReference type="NCBI Taxonomy" id="300179"/>
    <lineage>
        <taxon>Bacteria</taxon>
        <taxon>Bacillati</taxon>
        <taxon>Actinomycetota</taxon>
        <taxon>Actinomycetes</taxon>
        <taxon>Micrococcales</taxon>
        <taxon>Promicromonosporaceae</taxon>
        <taxon>Isoptericola</taxon>
    </lineage>
</organism>
<evidence type="ECO:0000256" key="5">
    <source>
        <dbReference type="ARBA" id="ARBA00033748"/>
    </source>
</evidence>
<accession>A0ABP4VHB2</accession>
<keyword evidence="3" id="KW-0560">Oxidoreductase</keyword>
<evidence type="ECO:0000313" key="8">
    <source>
        <dbReference type="Proteomes" id="UP001501138"/>
    </source>
</evidence>
<dbReference type="CDD" id="cd01095">
    <property type="entry name" value="Nitrilotriacetate_monoxgenase"/>
    <property type="match status" value="1"/>
</dbReference>
<dbReference type="PANTHER" id="PTHR30011">
    <property type="entry name" value="ALKANESULFONATE MONOOXYGENASE-RELATED"/>
    <property type="match status" value="1"/>
</dbReference>
<gene>
    <name evidence="7" type="ORF">GCM10009809_19590</name>
</gene>
<dbReference type="RefSeq" id="WP_344248048.1">
    <property type="nucleotide sequence ID" value="NZ_BAAAPM010000003.1"/>
</dbReference>
<reference evidence="8" key="1">
    <citation type="journal article" date="2019" name="Int. J. Syst. Evol. Microbiol.">
        <title>The Global Catalogue of Microorganisms (GCM) 10K type strain sequencing project: providing services to taxonomists for standard genome sequencing and annotation.</title>
        <authorList>
            <consortium name="The Broad Institute Genomics Platform"/>
            <consortium name="The Broad Institute Genome Sequencing Center for Infectious Disease"/>
            <person name="Wu L."/>
            <person name="Ma J."/>
        </authorList>
    </citation>
    <scope>NUCLEOTIDE SEQUENCE [LARGE SCALE GENOMIC DNA]</scope>
    <source>
        <strain evidence="8">JCM 15589</strain>
    </source>
</reference>
<comment type="caution">
    <text evidence="7">The sequence shown here is derived from an EMBL/GenBank/DDBJ whole genome shotgun (WGS) entry which is preliminary data.</text>
</comment>
<dbReference type="NCBIfam" id="TIGR03860">
    <property type="entry name" value="FMN_nitrolo"/>
    <property type="match status" value="1"/>
</dbReference>